<proteinExistence type="predicted"/>
<protein>
    <submittedName>
        <fullName evidence="2">Uncharacterized protein</fullName>
    </submittedName>
</protein>
<feature type="region of interest" description="Disordered" evidence="1">
    <location>
        <begin position="1"/>
        <end position="26"/>
    </location>
</feature>
<evidence type="ECO:0000256" key="1">
    <source>
        <dbReference type="SAM" id="MobiDB-lite"/>
    </source>
</evidence>
<feature type="region of interest" description="Disordered" evidence="1">
    <location>
        <begin position="39"/>
        <end position="118"/>
    </location>
</feature>
<dbReference type="EMBL" id="HBKO01004876">
    <property type="protein sequence ID" value="CAE2196998.1"/>
    <property type="molecule type" value="Transcribed_RNA"/>
</dbReference>
<feature type="compositionally biased region" description="Pro residues" evidence="1">
    <location>
        <begin position="46"/>
        <end position="60"/>
    </location>
</feature>
<name>A0A7S4HF57_9EUKA</name>
<reference evidence="2" key="1">
    <citation type="submission" date="2021-01" db="EMBL/GenBank/DDBJ databases">
        <authorList>
            <person name="Corre E."/>
            <person name="Pelletier E."/>
            <person name="Niang G."/>
            <person name="Scheremetjew M."/>
            <person name="Finn R."/>
            <person name="Kale V."/>
            <person name="Holt S."/>
            <person name="Cochrane G."/>
            <person name="Meng A."/>
            <person name="Brown T."/>
            <person name="Cohen L."/>
        </authorList>
    </citation>
    <scope>NUCLEOTIDE SEQUENCE</scope>
    <source>
        <strain evidence="2">UIO037</strain>
    </source>
</reference>
<dbReference type="AlphaFoldDB" id="A0A7S4HF57"/>
<sequence>MGRYPIPPTASPRGSNAQGKRGDLFEPWPWLEGRIAQHYRERPKPQLVPPPQRPLPPPTDTPALSSAFVKQRRIDGPGRYEPLPPQRRVTGDYFPKARHIDGPGRFDDGGWRKPATPRFQTRAEWADYRVNKPASARAGEIIPPPSPRALARLESLGLASPRYS</sequence>
<organism evidence="2">
    <name type="scientific">Prymnesium polylepis</name>
    <dbReference type="NCBI Taxonomy" id="72548"/>
    <lineage>
        <taxon>Eukaryota</taxon>
        <taxon>Haptista</taxon>
        <taxon>Haptophyta</taxon>
        <taxon>Prymnesiophyceae</taxon>
        <taxon>Prymnesiales</taxon>
        <taxon>Prymnesiaceae</taxon>
        <taxon>Prymnesium</taxon>
    </lineage>
</organism>
<accession>A0A7S4HF57</accession>
<gene>
    <name evidence="2" type="ORF">CPOL0286_LOCUS2352</name>
</gene>
<feature type="compositionally biased region" description="Pro residues" evidence="1">
    <location>
        <begin position="1"/>
        <end position="10"/>
    </location>
</feature>
<evidence type="ECO:0000313" key="2">
    <source>
        <dbReference type="EMBL" id="CAE2196998.1"/>
    </source>
</evidence>
<feature type="compositionally biased region" description="Basic and acidic residues" evidence="1">
    <location>
        <begin position="98"/>
        <end position="111"/>
    </location>
</feature>